<evidence type="ECO:0000313" key="1">
    <source>
        <dbReference type="EMBL" id="KAI9920007.1"/>
    </source>
</evidence>
<dbReference type="Proteomes" id="UP001163321">
    <property type="component" value="Chromosome 10"/>
</dbReference>
<name>A0ACC0WNP5_9STRA</name>
<evidence type="ECO:0000313" key="2">
    <source>
        <dbReference type="Proteomes" id="UP001163321"/>
    </source>
</evidence>
<accession>A0ACC0WNP5</accession>
<organism evidence="1 2">
    <name type="scientific">Peronosclerospora sorghi</name>
    <dbReference type="NCBI Taxonomy" id="230839"/>
    <lineage>
        <taxon>Eukaryota</taxon>
        <taxon>Sar</taxon>
        <taxon>Stramenopiles</taxon>
        <taxon>Oomycota</taxon>
        <taxon>Peronosporomycetes</taxon>
        <taxon>Peronosporales</taxon>
        <taxon>Peronosporaceae</taxon>
        <taxon>Peronosclerospora</taxon>
    </lineage>
</organism>
<comment type="caution">
    <text evidence="1">The sequence shown here is derived from an EMBL/GenBank/DDBJ whole genome shotgun (WGS) entry which is preliminary data.</text>
</comment>
<reference evidence="1 2" key="1">
    <citation type="journal article" date="2022" name="bioRxiv">
        <title>The genome of the oomycete Peronosclerospora sorghi, a cosmopolitan pathogen of maize and sorghum, is inflated with dispersed pseudogenes.</title>
        <authorList>
            <person name="Fletcher K."/>
            <person name="Martin F."/>
            <person name="Isakeit T."/>
            <person name="Cavanaugh K."/>
            <person name="Magill C."/>
            <person name="Michelmore R."/>
        </authorList>
    </citation>
    <scope>NUCLEOTIDE SEQUENCE [LARGE SCALE GENOMIC DNA]</scope>
    <source>
        <strain evidence="1">P6</strain>
    </source>
</reference>
<keyword evidence="2" id="KW-1185">Reference proteome</keyword>
<proteinExistence type="predicted"/>
<sequence>MLSTRARLVVSTATYALSVSGVWSSLRCSSGKPQLLARSAWGDSHSKASSVYEDMRSCSSGCVPVERSWEGASACAMISGCDRVAASGTTRFVRSLIRTMGVVTLRDDKYIVRRTKNSSGSSKK</sequence>
<gene>
    <name evidence="1" type="ORF">PsorP6_015386</name>
</gene>
<dbReference type="EMBL" id="CM047589">
    <property type="protein sequence ID" value="KAI9920007.1"/>
    <property type="molecule type" value="Genomic_DNA"/>
</dbReference>
<protein>
    <submittedName>
        <fullName evidence="1">Uncharacterized protein</fullName>
    </submittedName>
</protein>